<name>A0A8J5CY86_CHIOP</name>
<keyword evidence="2" id="KW-1185">Reference proteome</keyword>
<protein>
    <submittedName>
        <fullName evidence="1">Uncharacterized protein</fullName>
    </submittedName>
</protein>
<gene>
    <name evidence="1" type="ORF">GWK47_039187</name>
</gene>
<evidence type="ECO:0000313" key="2">
    <source>
        <dbReference type="Proteomes" id="UP000770661"/>
    </source>
</evidence>
<comment type="caution">
    <text evidence="1">The sequence shown here is derived from an EMBL/GenBank/DDBJ whole genome shotgun (WGS) entry which is preliminary data.</text>
</comment>
<sequence length="173" mass="19264">MPLPDINSRLRLLPLPDIPATSSITTSHYAIPYGCITTQGRPPRYRLFLCCHGEQVPVLQDLREDDDPPRALFPLLLSSRPVPQNPDAMYDRPASRLPPWRLLGFIFSSLPWGPHPLHDRGGSPPIRRPSSPRDDAGASLLCPPCCFSAPTPSWATPTAQPPQLRPLRILFRP</sequence>
<dbReference type="AlphaFoldDB" id="A0A8J5CY86"/>
<proteinExistence type="predicted"/>
<reference evidence="1" key="1">
    <citation type="submission" date="2020-07" db="EMBL/GenBank/DDBJ databases">
        <title>The High-quality genome of the commercially important snow crab, Chionoecetes opilio.</title>
        <authorList>
            <person name="Jeong J.-H."/>
            <person name="Ryu S."/>
        </authorList>
    </citation>
    <scope>NUCLEOTIDE SEQUENCE</scope>
    <source>
        <strain evidence="1">MADBK_172401_WGS</strain>
        <tissue evidence="1">Digestive gland</tissue>
    </source>
</reference>
<accession>A0A8J5CY86</accession>
<dbReference type="Proteomes" id="UP000770661">
    <property type="component" value="Unassembled WGS sequence"/>
</dbReference>
<dbReference type="EMBL" id="JACEEZ010005975">
    <property type="protein sequence ID" value="KAG0725131.1"/>
    <property type="molecule type" value="Genomic_DNA"/>
</dbReference>
<organism evidence="1 2">
    <name type="scientific">Chionoecetes opilio</name>
    <name type="common">Atlantic snow crab</name>
    <name type="synonym">Cancer opilio</name>
    <dbReference type="NCBI Taxonomy" id="41210"/>
    <lineage>
        <taxon>Eukaryota</taxon>
        <taxon>Metazoa</taxon>
        <taxon>Ecdysozoa</taxon>
        <taxon>Arthropoda</taxon>
        <taxon>Crustacea</taxon>
        <taxon>Multicrustacea</taxon>
        <taxon>Malacostraca</taxon>
        <taxon>Eumalacostraca</taxon>
        <taxon>Eucarida</taxon>
        <taxon>Decapoda</taxon>
        <taxon>Pleocyemata</taxon>
        <taxon>Brachyura</taxon>
        <taxon>Eubrachyura</taxon>
        <taxon>Majoidea</taxon>
        <taxon>Majidae</taxon>
        <taxon>Chionoecetes</taxon>
    </lineage>
</organism>
<evidence type="ECO:0000313" key="1">
    <source>
        <dbReference type="EMBL" id="KAG0725131.1"/>
    </source>
</evidence>